<dbReference type="GO" id="GO:0008684">
    <property type="term" value="F:2-oxopent-4-enoate hydratase activity"/>
    <property type="evidence" value="ECO:0007669"/>
    <property type="project" value="TreeGrafter"/>
</dbReference>
<dbReference type="Proteomes" id="UP000198796">
    <property type="component" value="Unassembled WGS sequence"/>
</dbReference>
<accession>A0A1I0VBX1</accession>
<dbReference type="RefSeq" id="WP_245752451.1">
    <property type="nucleotide sequence ID" value="NZ_FOJU01000001.1"/>
</dbReference>
<dbReference type="InterPro" id="IPR036663">
    <property type="entry name" value="Fumarylacetoacetase_C_sf"/>
</dbReference>
<dbReference type="PANTHER" id="PTHR30143">
    <property type="entry name" value="ACID HYDRATASE"/>
    <property type="match status" value="1"/>
</dbReference>
<proteinExistence type="predicted"/>
<reference evidence="1 2" key="1">
    <citation type="submission" date="2016-10" db="EMBL/GenBank/DDBJ databases">
        <authorList>
            <person name="de Groot N.N."/>
        </authorList>
    </citation>
    <scope>NUCLEOTIDE SEQUENCE [LARGE SCALE GENOMIC DNA]</scope>
    <source>
        <strain evidence="1 2">DSM 29316</strain>
    </source>
</reference>
<dbReference type="STRING" id="871651.SAMN05421688_0498"/>
<evidence type="ECO:0000313" key="2">
    <source>
        <dbReference type="Proteomes" id="UP000198796"/>
    </source>
</evidence>
<dbReference type="PANTHER" id="PTHR30143:SF0">
    <property type="entry name" value="2-KETO-4-PENTENOATE HYDRATASE"/>
    <property type="match status" value="1"/>
</dbReference>
<dbReference type="InterPro" id="IPR050772">
    <property type="entry name" value="Hydratase-Decarb/MhpD_sf"/>
</dbReference>
<protein>
    <submittedName>
        <fullName evidence="1">2-keto-4-pentenoate hydratase</fullName>
    </submittedName>
</protein>
<organism evidence="1 2">
    <name type="scientific">Poseidonocella pacifica</name>
    <dbReference type="NCBI Taxonomy" id="871651"/>
    <lineage>
        <taxon>Bacteria</taxon>
        <taxon>Pseudomonadati</taxon>
        <taxon>Pseudomonadota</taxon>
        <taxon>Alphaproteobacteria</taxon>
        <taxon>Rhodobacterales</taxon>
        <taxon>Roseobacteraceae</taxon>
        <taxon>Poseidonocella</taxon>
    </lineage>
</organism>
<sequence>MIIESPIVKRFANLLADARATDVRGDASSLAAPDYDEALAIQRRVLPLLGPLSGFKVGAFRPGQPAMAPIPSARTFPSGSDVPVREMLGIELEVGFEILRAPEPAMRHAPQDFLLPRIVLELCDQRFDGDALDPAVKLADMQLNDGVVLGPALADWDGSDFGRLNARLRCGDTTVVDGEVIVPGGSALSNLWTLLDHLGNHCGGIKVGQTVITGSVSGLTEFPPGTQVDGMIVGFAPISCRLVQA</sequence>
<name>A0A1I0VBX1_9RHOB</name>
<evidence type="ECO:0000313" key="1">
    <source>
        <dbReference type="EMBL" id="SFA73835.1"/>
    </source>
</evidence>
<dbReference type="SUPFAM" id="SSF56529">
    <property type="entry name" value="FAH"/>
    <property type="match status" value="1"/>
</dbReference>
<gene>
    <name evidence="1" type="ORF">SAMN05421688_0498</name>
</gene>
<dbReference type="AlphaFoldDB" id="A0A1I0VBX1"/>
<dbReference type="Gene3D" id="3.90.850.10">
    <property type="entry name" value="Fumarylacetoacetase-like, C-terminal domain"/>
    <property type="match status" value="1"/>
</dbReference>
<dbReference type="GO" id="GO:0005737">
    <property type="term" value="C:cytoplasm"/>
    <property type="evidence" value="ECO:0007669"/>
    <property type="project" value="TreeGrafter"/>
</dbReference>
<dbReference type="EMBL" id="FOJU01000001">
    <property type="protein sequence ID" value="SFA73835.1"/>
    <property type="molecule type" value="Genomic_DNA"/>
</dbReference>
<keyword evidence="2" id="KW-1185">Reference proteome</keyword>